<dbReference type="STRING" id="1009370.ALO_17476"/>
<sequence length="125" mass="14774">MESNRHKQAQELLLSIIDNGGEGYAARFQMLVSLAKRYEHDETARLIIDEAVRAAERLKFPQEEIDIFKELFMCRQMTRRMIAENHFMTVRTVWNKQKDFFTRIMPLVFGIDGIPFEKGKLYAED</sequence>
<proteinExistence type="predicted"/>
<evidence type="ECO:0000313" key="2">
    <source>
        <dbReference type="Proteomes" id="UP000003240"/>
    </source>
</evidence>
<keyword evidence="2" id="KW-1185">Reference proteome</keyword>
<gene>
    <name evidence="1" type="ORF">ALO_17476</name>
</gene>
<accession>F7NN12</accession>
<dbReference type="AlphaFoldDB" id="F7NN12"/>
<protein>
    <submittedName>
        <fullName evidence="1">Uncharacterized protein</fullName>
    </submittedName>
</protein>
<dbReference type="OrthoDB" id="663247at2"/>
<reference evidence="1 2" key="1">
    <citation type="journal article" date="2011" name="EMBO J.">
        <title>Structural diversity of bacterial flagellar motors.</title>
        <authorList>
            <person name="Chen S."/>
            <person name="Beeby M."/>
            <person name="Murphy G.E."/>
            <person name="Leadbetter J.R."/>
            <person name="Hendrixson D.R."/>
            <person name="Briegel A."/>
            <person name="Li Z."/>
            <person name="Shi J."/>
            <person name="Tocheva E.I."/>
            <person name="Muller A."/>
            <person name="Dobro M.J."/>
            <person name="Jensen G.J."/>
        </authorList>
    </citation>
    <scope>NUCLEOTIDE SEQUENCE [LARGE SCALE GENOMIC DNA]</scope>
    <source>
        <strain evidence="1 2">DSM 6540</strain>
    </source>
</reference>
<dbReference type="RefSeq" id="WP_004098214.1">
    <property type="nucleotide sequence ID" value="NZ_AFGF01000197.1"/>
</dbReference>
<dbReference type="EMBL" id="AFGF01000197">
    <property type="protein sequence ID" value="EGO62590.1"/>
    <property type="molecule type" value="Genomic_DNA"/>
</dbReference>
<evidence type="ECO:0000313" key="1">
    <source>
        <dbReference type="EMBL" id="EGO62590.1"/>
    </source>
</evidence>
<dbReference type="Proteomes" id="UP000003240">
    <property type="component" value="Unassembled WGS sequence"/>
</dbReference>
<comment type="caution">
    <text evidence="1">The sequence shown here is derived from an EMBL/GenBank/DDBJ whole genome shotgun (WGS) entry which is preliminary data.</text>
</comment>
<organism evidence="1 2">
    <name type="scientific">Acetonema longum DSM 6540</name>
    <dbReference type="NCBI Taxonomy" id="1009370"/>
    <lineage>
        <taxon>Bacteria</taxon>
        <taxon>Bacillati</taxon>
        <taxon>Bacillota</taxon>
        <taxon>Negativicutes</taxon>
        <taxon>Acetonemataceae</taxon>
        <taxon>Acetonema</taxon>
    </lineage>
</organism>
<name>F7NN12_9FIRM</name>